<feature type="transmembrane region" description="Helical" evidence="11">
    <location>
        <begin position="372"/>
        <end position="395"/>
    </location>
</feature>
<dbReference type="AlphaFoldDB" id="C3ZEJ3"/>
<evidence type="ECO:0000256" key="10">
    <source>
        <dbReference type="SAM" id="MobiDB-lite"/>
    </source>
</evidence>
<evidence type="ECO:0000256" key="8">
    <source>
        <dbReference type="ARBA" id="ARBA00036771"/>
    </source>
</evidence>
<accession>C3ZEJ3</accession>
<dbReference type="InterPro" id="IPR020846">
    <property type="entry name" value="MFS_dom"/>
</dbReference>
<feature type="transmembrane region" description="Helical" evidence="11">
    <location>
        <begin position="88"/>
        <end position="107"/>
    </location>
</feature>
<dbReference type="CDD" id="cd17352">
    <property type="entry name" value="MFS_MCT_SLC16"/>
    <property type="match status" value="1"/>
</dbReference>
<dbReference type="EMBL" id="GG666612">
    <property type="protein sequence ID" value="EEN49149.1"/>
    <property type="molecule type" value="Genomic_DNA"/>
</dbReference>
<evidence type="ECO:0000256" key="1">
    <source>
        <dbReference type="ARBA" id="ARBA00004554"/>
    </source>
</evidence>
<feature type="compositionally biased region" description="Acidic residues" evidence="10">
    <location>
        <begin position="430"/>
        <end position="440"/>
    </location>
</feature>
<evidence type="ECO:0000256" key="9">
    <source>
        <dbReference type="ARBA" id="ARBA00037605"/>
    </source>
</evidence>
<dbReference type="GO" id="GO:0016323">
    <property type="term" value="C:basolateral plasma membrane"/>
    <property type="evidence" value="ECO:0007669"/>
    <property type="project" value="UniProtKB-SubCell"/>
</dbReference>
<keyword evidence="3" id="KW-1003">Cell membrane</keyword>
<evidence type="ECO:0000256" key="7">
    <source>
        <dbReference type="ARBA" id="ARBA00036521"/>
    </source>
</evidence>
<dbReference type="InterPro" id="IPR011701">
    <property type="entry name" value="MFS"/>
</dbReference>
<dbReference type="FunFam" id="1.20.1250.20:FF:001141">
    <property type="entry name" value="Uncharacterized protein"/>
    <property type="match status" value="1"/>
</dbReference>
<protein>
    <recommendedName>
        <fullName evidence="12">Major facilitator superfamily (MFS) profile domain-containing protein</fullName>
    </recommendedName>
</protein>
<evidence type="ECO:0000313" key="13">
    <source>
        <dbReference type="EMBL" id="EEN49149.1"/>
    </source>
</evidence>
<feature type="transmembrane region" description="Helical" evidence="11">
    <location>
        <begin position="145"/>
        <end position="166"/>
    </location>
</feature>
<feature type="transmembrane region" description="Helical" evidence="11">
    <location>
        <begin position="312"/>
        <end position="329"/>
    </location>
</feature>
<feature type="transmembrane region" description="Helical" evidence="11">
    <location>
        <begin position="21"/>
        <end position="48"/>
    </location>
</feature>
<dbReference type="PANTHER" id="PTHR11360:SF318">
    <property type="entry name" value="MONOCARBOXYLATE TRANSPORTER 12"/>
    <property type="match status" value="1"/>
</dbReference>
<feature type="transmembrane region" description="Helical" evidence="11">
    <location>
        <begin position="335"/>
        <end position="360"/>
    </location>
</feature>
<dbReference type="PANTHER" id="PTHR11360">
    <property type="entry name" value="MONOCARBOXYLATE TRANSPORTER"/>
    <property type="match status" value="1"/>
</dbReference>
<comment type="function">
    <text evidence="9">Functions as a transporter for creatine and as well for its precursor guanidinoacetate. Transport of creatine and GAA is independent of resting membrane potential and extracellular Na(+), Cl(-), or pH. Contributes to the process of creatine biosynthesis and distribution.</text>
</comment>
<dbReference type="InterPro" id="IPR050327">
    <property type="entry name" value="Proton-linked_MCT"/>
</dbReference>
<dbReference type="InParanoid" id="C3ZEJ3"/>
<feature type="region of interest" description="Disordered" evidence="10">
    <location>
        <begin position="429"/>
        <end position="451"/>
    </location>
</feature>
<keyword evidence="5 11" id="KW-1133">Transmembrane helix</keyword>
<feature type="transmembrane region" description="Helical" evidence="11">
    <location>
        <begin position="178"/>
        <end position="196"/>
    </location>
</feature>
<proteinExistence type="inferred from homology"/>
<dbReference type="InterPro" id="IPR036259">
    <property type="entry name" value="MFS_trans_sf"/>
</dbReference>
<dbReference type="PROSITE" id="PS50850">
    <property type="entry name" value="MFS"/>
    <property type="match status" value="1"/>
</dbReference>
<comment type="catalytic activity">
    <reaction evidence="7">
        <text>creatine(in) = creatine(out)</text>
        <dbReference type="Rhea" id="RHEA:73043"/>
        <dbReference type="ChEBI" id="CHEBI:57947"/>
    </reaction>
</comment>
<feature type="transmembrane region" description="Helical" evidence="11">
    <location>
        <begin position="113"/>
        <end position="133"/>
    </location>
</feature>
<keyword evidence="4 11" id="KW-0812">Transmembrane</keyword>
<dbReference type="eggNOG" id="KOG2504">
    <property type="taxonomic scope" value="Eukaryota"/>
</dbReference>
<name>C3ZEJ3_BRAFL</name>
<evidence type="ECO:0000256" key="5">
    <source>
        <dbReference type="ARBA" id="ARBA00022989"/>
    </source>
</evidence>
<reference evidence="13" key="1">
    <citation type="journal article" date="2008" name="Nature">
        <title>The amphioxus genome and the evolution of the chordate karyotype.</title>
        <authorList>
            <consortium name="US DOE Joint Genome Institute (JGI-PGF)"/>
            <person name="Putnam N.H."/>
            <person name="Butts T."/>
            <person name="Ferrier D.E.K."/>
            <person name="Furlong R.F."/>
            <person name="Hellsten U."/>
            <person name="Kawashima T."/>
            <person name="Robinson-Rechavi M."/>
            <person name="Shoguchi E."/>
            <person name="Terry A."/>
            <person name="Yu J.-K."/>
            <person name="Benito-Gutierrez E.L."/>
            <person name="Dubchak I."/>
            <person name="Garcia-Fernandez J."/>
            <person name="Gibson-Brown J.J."/>
            <person name="Grigoriev I.V."/>
            <person name="Horton A.C."/>
            <person name="de Jong P.J."/>
            <person name="Jurka J."/>
            <person name="Kapitonov V.V."/>
            <person name="Kohara Y."/>
            <person name="Kuroki Y."/>
            <person name="Lindquist E."/>
            <person name="Lucas S."/>
            <person name="Osoegawa K."/>
            <person name="Pennacchio L.A."/>
            <person name="Salamov A.A."/>
            <person name="Satou Y."/>
            <person name="Sauka-Spengler T."/>
            <person name="Schmutz J."/>
            <person name="Shin-I T."/>
            <person name="Toyoda A."/>
            <person name="Bronner-Fraser M."/>
            <person name="Fujiyama A."/>
            <person name="Holland L.Z."/>
            <person name="Holland P.W.H."/>
            <person name="Satoh N."/>
            <person name="Rokhsar D.S."/>
        </authorList>
    </citation>
    <scope>NUCLEOTIDE SEQUENCE [LARGE SCALE GENOMIC DNA]</scope>
    <source>
        <strain evidence="13">S238N-H82</strain>
        <tissue evidence="13">Testes</tissue>
    </source>
</reference>
<comment type="catalytic activity">
    <reaction evidence="8">
        <text>guanidinoacetate(in) = guanidinoacetate(out)</text>
        <dbReference type="Rhea" id="RHEA:73047"/>
        <dbReference type="ChEBI" id="CHEBI:57742"/>
    </reaction>
</comment>
<evidence type="ECO:0000256" key="2">
    <source>
        <dbReference type="ARBA" id="ARBA00006727"/>
    </source>
</evidence>
<sequence length="465" mass="50335">MSGSRRKVQYLDRPPDGGWGWMVVFSSFLVHVVVIGSIKSFGVFYAAFREAFDEGAGDTAFINSTLVGVMLICSPIASALSKLTSCRVMVFTGSVLAAAGMIISSFATSVLYLLVSLGLFTGFAMSLIYSPCLTMLGRYFDRRRATANGIGISGNGVGMFALSPLYQVLIDEFSYRGALLIIAGITLHGCICGALLRPIHLREDQEHKAVLDQRKQSIVENSQSSCKTAASKVLHVFDVSLLTHVPFVLYLFSHFGTMIGYSIVFVHIAKHAQNIGVGKTEASFLISVMGIAEFVFRLIGGWFADLGVISRLHVYMIGVAGVGLCNLFVPFCSTYASLVVYMVCYGLFSGVFHALIAVLVREYTGVARLASGIGWDCLVSGVAYLLGAPIAGWLYDATGNYNVSFYSAGAMILASLCVLFFEKCAKHDDPDGETTEDDPPSQDIRKDSIDRTVLEPILTERETTV</sequence>
<dbReference type="GO" id="GO:0022857">
    <property type="term" value="F:transmembrane transporter activity"/>
    <property type="evidence" value="ECO:0007669"/>
    <property type="project" value="InterPro"/>
</dbReference>
<gene>
    <name evidence="13" type="ORF">BRAFLDRAFT_72777</name>
</gene>
<organism>
    <name type="scientific">Branchiostoma floridae</name>
    <name type="common">Florida lancelet</name>
    <name type="synonym">Amphioxus</name>
    <dbReference type="NCBI Taxonomy" id="7739"/>
    <lineage>
        <taxon>Eukaryota</taxon>
        <taxon>Metazoa</taxon>
        <taxon>Chordata</taxon>
        <taxon>Cephalochordata</taxon>
        <taxon>Leptocardii</taxon>
        <taxon>Amphioxiformes</taxon>
        <taxon>Branchiostomatidae</taxon>
        <taxon>Branchiostoma</taxon>
    </lineage>
</organism>
<evidence type="ECO:0000256" key="3">
    <source>
        <dbReference type="ARBA" id="ARBA00022475"/>
    </source>
</evidence>
<dbReference type="FunFam" id="1.20.1250.20:FF:000466">
    <property type="entry name" value="Uncharacterized protein"/>
    <property type="match status" value="1"/>
</dbReference>
<evidence type="ECO:0000256" key="6">
    <source>
        <dbReference type="ARBA" id="ARBA00023136"/>
    </source>
</evidence>
<dbReference type="Gene3D" id="1.20.1250.20">
    <property type="entry name" value="MFS general substrate transporter like domains"/>
    <property type="match status" value="2"/>
</dbReference>
<feature type="domain" description="Major facilitator superfamily (MFS) profile" evidence="12">
    <location>
        <begin position="20"/>
        <end position="426"/>
    </location>
</feature>
<comment type="subcellular location">
    <subcellularLocation>
        <location evidence="1">Basolateral cell membrane</location>
        <topology evidence="1">Multi-pass membrane protein</topology>
    </subcellularLocation>
</comment>
<evidence type="ECO:0000256" key="11">
    <source>
        <dbReference type="SAM" id="Phobius"/>
    </source>
</evidence>
<dbReference type="Pfam" id="PF07690">
    <property type="entry name" value="MFS_1"/>
    <property type="match status" value="1"/>
</dbReference>
<keyword evidence="6 11" id="KW-0472">Membrane</keyword>
<dbReference type="SUPFAM" id="SSF103473">
    <property type="entry name" value="MFS general substrate transporter"/>
    <property type="match status" value="1"/>
</dbReference>
<feature type="transmembrane region" description="Helical" evidence="11">
    <location>
        <begin position="247"/>
        <end position="270"/>
    </location>
</feature>
<feature type="transmembrane region" description="Helical" evidence="11">
    <location>
        <begin position="282"/>
        <end position="300"/>
    </location>
</feature>
<evidence type="ECO:0000259" key="12">
    <source>
        <dbReference type="PROSITE" id="PS50850"/>
    </source>
</evidence>
<evidence type="ECO:0000256" key="4">
    <source>
        <dbReference type="ARBA" id="ARBA00022692"/>
    </source>
</evidence>
<comment type="similarity">
    <text evidence="2">Belongs to the major facilitator superfamily. Monocarboxylate porter (TC 2.A.1.13) family.</text>
</comment>
<feature type="transmembrane region" description="Helical" evidence="11">
    <location>
        <begin position="401"/>
        <end position="421"/>
    </location>
</feature>
<feature type="transmembrane region" description="Helical" evidence="11">
    <location>
        <begin position="60"/>
        <end position="81"/>
    </location>
</feature>